<protein>
    <submittedName>
        <fullName evidence="4">Putative Fumarylacetoacetate hydrolase</fullName>
    </submittedName>
</protein>
<dbReference type="PANTHER" id="PTHR11820:SF112">
    <property type="entry name" value="FUMARYLACETOACETATE HYDROLASE FAMILY PROTEIN (AFU_ORTHOLOGUE AFUA_1G02370)-RELATED"/>
    <property type="match status" value="1"/>
</dbReference>
<organism evidence="4 5">
    <name type="scientific">[Torrubiella] hemipterigena</name>
    <dbReference type="NCBI Taxonomy" id="1531966"/>
    <lineage>
        <taxon>Eukaryota</taxon>
        <taxon>Fungi</taxon>
        <taxon>Dikarya</taxon>
        <taxon>Ascomycota</taxon>
        <taxon>Pezizomycotina</taxon>
        <taxon>Sordariomycetes</taxon>
        <taxon>Hypocreomycetidae</taxon>
        <taxon>Hypocreales</taxon>
        <taxon>Clavicipitaceae</taxon>
        <taxon>Clavicipitaceae incertae sedis</taxon>
        <taxon>'Torrubiella' clade</taxon>
    </lineage>
</organism>
<dbReference type="AlphaFoldDB" id="A0A0A1T8N3"/>
<feature type="domain" description="Fumarylacetoacetase-like C-terminal" evidence="3">
    <location>
        <begin position="72"/>
        <end position="280"/>
    </location>
</feature>
<gene>
    <name evidence="4" type="ORF">VHEMI01815</name>
</gene>
<dbReference type="InterPro" id="IPR011234">
    <property type="entry name" value="Fumarylacetoacetase-like_C"/>
</dbReference>
<dbReference type="GO" id="GO:0016787">
    <property type="term" value="F:hydrolase activity"/>
    <property type="evidence" value="ECO:0007669"/>
    <property type="project" value="UniProtKB-KW"/>
</dbReference>
<reference evidence="4 5" key="1">
    <citation type="journal article" date="2015" name="Genome Announc.">
        <title>Draft Genome Sequence and Gene Annotation of the Entomopathogenic Fungus Verticillium hemipterigenum.</title>
        <authorList>
            <person name="Horn F."/>
            <person name="Habel A."/>
            <person name="Scharf D.H."/>
            <person name="Dworschak J."/>
            <person name="Brakhage A.A."/>
            <person name="Guthke R."/>
            <person name="Hertweck C."/>
            <person name="Linde J."/>
        </authorList>
    </citation>
    <scope>NUCLEOTIDE SEQUENCE [LARGE SCALE GENOMIC DNA]</scope>
</reference>
<sequence>MSDFTRLVRFMANDGQTYYGDAILPSDTIDISQATAARIIEGDIFGEHHVTDQIEDIEHLLCPLAPADVGTVRCLGLNYADHARESKMPAPKFPVLFYKPATSLAGPSDAIPIPDMAQEGAGLDYECELVIIIGKQCTNVSEDDALDCIMGYSVGNDVSHREWQIKHGGGQWSLGKSFDGWAPFGPGIVSSRNISNPQSLKIWTKLNGDILQSGDTADMIFSVKKSIAFLSRGVTLMPGDIIFTGTPAGVGSGRTPPVWLKDGDIVEVGLEHVGTCTNKVEYARANAVARI</sequence>
<dbReference type="OrthoDB" id="411064at2759"/>
<dbReference type="Pfam" id="PF01557">
    <property type="entry name" value="FAA_hydrolase"/>
    <property type="match status" value="1"/>
</dbReference>
<dbReference type="InterPro" id="IPR036663">
    <property type="entry name" value="Fumarylacetoacetase_C_sf"/>
</dbReference>
<proteinExistence type="inferred from homology"/>
<keyword evidence="4" id="KW-0378">Hydrolase</keyword>
<evidence type="ECO:0000313" key="5">
    <source>
        <dbReference type="Proteomes" id="UP000039046"/>
    </source>
</evidence>
<evidence type="ECO:0000259" key="3">
    <source>
        <dbReference type="Pfam" id="PF01557"/>
    </source>
</evidence>
<evidence type="ECO:0000313" key="4">
    <source>
        <dbReference type="EMBL" id="CEJ81699.1"/>
    </source>
</evidence>
<dbReference type="Proteomes" id="UP000039046">
    <property type="component" value="Unassembled WGS sequence"/>
</dbReference>
<dbReference type="HOGENOM" id="CLU_028458_2_1_1"/>
<keyword evidence="2" id="KW-0479">Metal-binding</keyword>
<dbReference type="STRING" id="1531966.A0A0A1T8N3"/>
<keyword evidence="5" id="KW-1185">Reference proteome</keyword>
<accession>A0A0A1T8N3</accession>
<dbReference type="EMBL" id="CDHN01000001">
    <property type="protein sequence ID" value="CEJ81699.1"/>
    <property type="molecule type" value="Genomic_DNA"/>
</dbReference>
<name>A0A0A1T8N3_9HYPO</name>
<evidence type="ECO:0000256" key="1">
    <source>
        <dbReference type="ARBA" id="ARBA00010211"/>
    </source>
</evidence>
<dbReference type="FunFam" id="3.90.850.10:FF:000002">
    <property type="entry name" value="2-hydroxyhepta-2,4-diene-1,7-dioate isomerase"/>
    <property type="match status" value="1"/>
</dbReference>
<dbReference type="SUPFAM" id="SSF56529">
    <property type="entry name" value="FAH"/>
    <property type="match status" value="1"/>
</dbReference>
<dbReference type="GO" id="GO:0050163">
    <property type="term" value="F:oxaloacetate tautomerase activity"/>
    <property type="evidence" value="ECO:0007669"/>
    <property type="project" value="UniProtKB-ARBA"/>
</dbReference>
<dbReference type="GO" id="GO:0006107">
    <property type="term" value="P:oxaloacetate metabolic process"/>
    <property type="evidence" value="ECO:0007669"/>
    <property type="project" value="UniProtKB-ARBA"/>
</dbReference>
<dbReference type="PANTHER" id="PTHR11820">
    <property type="entry name" value="ACYLPYRUVASE"/>
    <property type="match status" value="1"/>
</dbReference>
<dbReference type="GO" id="GO:0046872">
    <property type="term" value="F:metal ion binding"/>
    <property type="evidence" value="ECO:0007669"/>
    <property type="project" value="UniProtKB-KW"/>
</dbReference>
<evidence type="ECO:0000256" key="2">
    <source>
        <dbReference type="ARBA" id="ARBA00022723"/>
    </source>
</evidence>
<comment type="similarity">
    <text evidence="1">Belongs to the FAH family.</text>
</comment>
<dbReference type="Gene3D" id="3.90.850.10">
    <property type="entry name" value="Fumarylacetoacetase-like, C-terminal domain"/>
    <property type="match status" value="1"/>
</dbReference>